<dbReference type="AlphaFoldDB" id="A0A9X4MFJ2"/>
<reference evidence="1" key="1">
    <citation type="journal article" date="2022" name="bioRxiv">
        <title>Thiovibrio frasassiensisgen. nov., sp. nov., an autotrophic, elemental sulfur disproportionating bacterium isolated from sulfidic karst sediment, and proposal of Thiovibrionaceae fam. nov.</title>
        <authorList>
            <person name="Aronson H."/>
            <person name="Thomas C."/>
            <person name="Bhattacharyya M."/>
            <person name="Eckstein S."/>
            <person name="Jensen S."/>
            <person name="Barco R."/>
            <person name="Macalady J."/>
            <person name="Amend J."/>
        </authorList>
    </citation>
    <scope>NUCLEOTIDE SEQUENCE</scope>
    <source>
        <strain evidence="1">RS19-109</strain>
    </source>
</reference>
<dbReference type="EMBL" id="JAPHEH010000001">
    <property type="protein sequence ID" value="MDG4475436.1"/>
    <property type="molecule type" value="Genomic_DNA"/>
</dbReference>
<comment type="caution">
    <text evidence="1">The sequence shown here is derived from an EMBL/GenBank/DDBJ whole genome shotgun (WGS) entry which is preliminary data.</text>
</comment>
<dbReference type="InterPro" id="IPR014972">
    <property type="entry name" value="Phage_Mu_Gp37"/>
</dbReference>
<accession>A0A9X4MFJ2</accession>
<evidence type="ECO:0000313" key="2">
    <source>
        <dbReference type="Proteomes" id="UP001154240"/>
    </source>
</evidence>
<gene>
    <name evidence="1" type="ORF">OLX77_04595</name>
</gene>
<sequence length="172" mass="18977">MLTQIEDAIVARIKTKLGSTAGMVAVQKGAEGIPHPAVYVSTEAAQFEKVTMQSYRQEVTIFVDVIFSHLASEGERRKGVYLILQGIVQTLLLQNLGLAIKALVPRNWKNVTTEEFREKGLIVYSLELATSFVITKLDEEEVADLLTVGFNYYLQDPADDGVADASDELTLL</sequence>
<keyword evidence="2" id="KW-1185">Reference proteome</keyword>
<dbReference type="Proteomes" id="UP001154240">
    <property type="component" value="Unassembled WGS sequence"/>
</dbReference>
<name>A0A9X4MFJ2_9BACT</name>
<protein>
    <submittedName>
        <fullName evidence="1">DUF1834 family protein</fullName>
    </submittedName>
</protein>
<organism evidence="1 2">
    <name type="scientific">Thiovibrio frasassiensis</name>
    <dbReference type="NCBI Taxonomy" id="2984131"/>
    <lineage>
        <taxon>Bacteria</taxon>
        <taxon>Pseudomonadati</taxon>
        <taxon>Thermodesulfobacteriota</taxon>
        <taxon>Desulfobulbia</taxon>
        <taxon>Desulfobulbales</taxon>
        <taxon>Thiovibrionaceae</taxon>
        <taxon>Thiovibrio</taxon>
    </lineage>
</organism>
<dbReference type="RefSeq" id="WP_307632408.1">
    <property type="nucleotide sequence ID" value="NZ_JAPHEH010000001.1"/>
</dbReference>
<dbReference type="Pfam" id="PF08873">
    <property type="entry name" value="Phage_Mu_Gp37"/>
    <property type="match status" value="1"/>
</dbReference>
<reference evidence="1" key="2">
    <citation type="submission" date="2022-10" db="EMBL/GenBank/DDBJ databases">
        <authorList>
            <person name="Aronson H.S."/>
        </authorList>
    </citation>
    <scope>NUCLEOTIDE SEQUENCE</scope>
    <source>
        <strain evidence="1">RS19-109</strain>
    </source>
</reference>
<evidence type="ECO:0000313" key="1">
    <source>
        <dbReference type="EMBL" id="MDG4475436.1"/>
    </source>
</evidence>
<proteinExistence type="predicted"/>